<feature type="domain" description="DNA primase/polymerase bifunctional N-terminal" evidence="1">
    <location>
        <begin position="16"/>
        <end position="176"/>
    </location>
</feature>
<comment type="caution">
    <text evidence="2">The sequence shown here is derived from an EMBL/GenBank/DDBJ whole genome shotgun (WGS) entry which is preliminary data.</text>
</comment>
<dbReference type="SMART" id="SM00943">
    <property type="entry name" value="Prim-Pol"/>
    <property type="match status" value="1"/>
</dbReference>
<evidence type="ECO:0000313" key="3">
    <source>
        <dbReference type="Proteomes" id="UP000278792"/>
    </source>
</evidence>
<proteinExistence type="predicted"/>
<dbReference type="SUPFAM" id="SSF56747">
    <property type="entry name" value="Prim-pol domain"/>
    <property type="match status" value="1"/>
</dbReference>
<dbReference type="InterPro" id="IPR025048">
    <property type="entry name" value="DUF3987"/>
</dbReference>
<accession>A0A3N3DVK9</accession>
<dbReference type="EMBL" id="RKIK01000072">
    <property type="protein sequence ID" value="ROV58571.1"/>
    <property type="molecule type" value="Genomic_DNA"/>
</dbReference>
<dbReference type="InterPro" id="IPR015330">
    <property type="entry name" value="DNA_primase/pol_bifunc_N"/>
</dbReference>
<gene>
    <name evidence="2" type="ORF">EGH82_17855</name>
</gene>
<evidence type="ECO:0000313" key="2">
    <source>
        <dbReference type="EMBL" id="ROV58571.1"/>
    </source>
</evidence>
<evidence type="ECO:0000259" key="1">
    <source>
        <dbReference type="SMART" id="SM00943"/>
    </source>
</evidence>
<sequence length="809" mass="90657">MNFLERKTMNYKNTTLLRVTGEKLPLIPMPSGQKFPAIKWKELRTQEPMSYREDFSNANIALLTGNTPYYNFIAFDFDCYGDTNAIERAMKMVNQTYGNLPWEESHQQTTPSGGKHYIFKAPLGVEVKSTTDLLKDKEHCVDIRAEGGLLVLAPSEATSKVSGVLMPYVHSNEISLENAVMLSGDVCQKLNMKEAVMSQTQINITSPLPQTTQMTNCTVAYFNEAISRAVSNLMMTSQGSRNSELNRQAFKLGQFIGAGIISYYEAHTMLAKAAELTGLSASEINATLASGLHAGAQKPVELPQAGKLTSDWYAEHQISSIWSTPQPLEAPLSSVLPLSEDMLPKDMYEYAKVKALNLDNAPIEFVAIPLLISYAATLGTSHVIKPKAKDLDWKETAVLWGGLIAPPSAKKSPCLSLGTKPTKKVQEHLTKEHNKALKETKVKTKLIEKKAKTLEDEAHEAFELGNEELANQKLTESEELRSQIIKPVERKIVINDATIEAIGVRLSGTKDGILMLRDELSGLLVDFKDERSASRPFYLEAYNGNHEFITERISREQVYIPRLAVWVCGGIQPDKLMPFLYARKHNGDNDGFLERMQLLVMPDVEKPKYVDNPTELEEVFLVENVNDAFLRAATIGFDENGNSRIVSFSESAQEIWAAWVQTQHEQIMEEAKDMQPVFGKHIGLCARLALVYHMFNGGTDQEAIQDSTLKMAIHMVEFLKSHQNRIFGFCEKTVIHDLSKDFLIKLAGLPNPFTPSDVSDKKWASFGKDNRDMVLDNLCKLGYLLRLQNKSKQGRPTILYYKHPEYCGV</sequence>
<protein>
    <submittedName>
        <fullName evidence="2">DUF3987 domain-containing protein</fullName>
    </submittedName>
</protein>
<dbReference type="CDD" id="cd04859">
    <property type="entry name" value="Prim_Pol"/>
    <property type="match status" value="1"/>
</dbReference>
<dbReference type="Pfam" id="PF09250">
    <property type="entry name" value="Prim-Pol"/>
    <property type="match status" value="1"/>
</dbReference>
<dbReference type="Pfam" id="PF13148">
    <property type="entry name" value="DUF3987"/>
    <property type="match status" value="1"/>
</dbReference>
<organism evidence="2 3">
    <name type="scientific">Vibrio ponticus</name>
    <dbReference type="NCBI Taxonomy" id="265668"/>
    <lineage>
        <taxon>Bacteria</taxon>
        <taxon>Pseudomonadati</taxon>
        <taxon>Pseudomonadota</taxon>
        <taxon>Gammaproteobacteria</taxon>
        <taxon>Vibrionales</taxon>
        <taxon>Vibrionaceae</taxon>
        <taxon>Vibrio</taxon>
    </lineage>
</organism>
<reference evidence="2 3" key="1">
    <citation type="submission" date="2018-11" db="EMBL/GenBank/DDBJ databases">
        <title>Vibrio ponticus strain CAIM 1751 pathogenic for the snapper Lutjanus guttatus.</title>
        <authorList>
            <person name="Soto-Rodriguez S."/>
            <person name="Lozano-Olvera R."/>
            <person name="Gomez-Gil B."/>
        </authorList>
    </citation>
    <scope>NUCLEOTIDE SEQUENCE [LARGE SCALE GENOMIC DNA]</scope>
    <source>
        <strain evidence="2 3">CAIM 1751</strain>
    </source>
</reference>
<dbReference type="Proteomes" id="UP000278792">
    <property type="component" value="Unassembled WGS sequence"/>
</dbReference>
<dbReference type="AlphaFoldDB" id="A0A3N3DVK9"/>
<name>A0A3N3DVK9_9VIBR</name>